<dbReference type="GO" id="GO:0009706">
    <property type="term" value="C:chloroplast inner membrane"/>
    <property type="evidence" value="ECO:0007669"/>
    <property type="project" value="UniProtKB-SubCell"/>
</dbReference>
<evidence type="ECO:0000256" key="5">
    <source>
        <dbReference type="SAM" id="Coils"/>
    </source>
</evidence>
<evidence type="ECO:0000256" key="1">
    <source>
        <dbReference type="ARBA" id="ARBA00002515"/>
    </source>
</evidence>
<dbReference type="PANTHER" id="PTHR33163">
    <property type="entry name" value="PROTEIN TIC 214-RELATED"/>
    <property type="match status" value="1"/>
</dbReference>
<keyword evidence="3 4" id="KW-0472">Membrane</keyword>
<evidence type="ECO:0000256" key="4">
    <source>
        <dbReference type="RuleBase" id="RU364085"/>
    </source>
</evidence>
<organism evidence="7">
    <name type="scientific">Cucumis hystrix</name>
    <dbReference type="NCBI Taxonomy" id="396994"/>
    <lineage>
        <taxon>Eukaryota</taxon>
        <taxon>Viridiplantae</taxon>
        <taxon>Streptophyta</taxon>
        <taxon>Embryophyta</taxon>
        <taxon>Tracheophyta</taxon>
        <taxon>Spermatophyta</taxon>
        <taxon>Magnoliopsida</taxon>
        <taxon>eudicotyledons</taxon>
        <taxon>Gunneridae</taxon>
        <taxon>Pentapetalae</taxon>
        <taxon>rosids</taxon>
        <taxon>fabids</taxon>
        <taxon>Cucurbitales</taxon>
        <taxon>Cucurbitaceae</taxon>
        <taxon>Benincaseae</taxon>
        <taxon>Cucumis</taxon>
    </lineage>
</organism>
<evidence type="ECO:0000256" key="3">
    <source>
        <dbReference type="ARBA" id="ARBA00022780"/>
    </source>
</evidence>
<dbReference type="EMBL" id="MH427087">
    <property type="protein sequence ID" value="QCY72900.1"/>
    <property type="molecule type" value="Genomic_DNA"/>
</dbReference>
<proteinExistence type="inferred from homology"/>
<keyword evidence="4" id="KW-0653">Protein transport</keyword>
<geneLocation type="chloroplast" evidence="7"/>
<keyword evidence="5" id="KW-0175">Coiled coil</keyword>
<sequence length="1203" mass="143949">MKKTSTSTNEIKTKDETEIKTKDENEIQTKDEPTELALIRYANQWDFRREIIKGSMRAQRRKIFIFQPFQGLNSYLFFDRHKSFPSDLYIVGEIENLFRTWTRPNTEWPIEDNIEEKTRLEQQKEKSLKRKEEKTIQIGELWESIRFGQLIRGSLLITQAFLRKYIILPSVIIATNITRILLLSPPHLFEDFKNWNKEIYVKCTYNAIPLGENEFPKNWLTDGIQIKILFPFRLQSWHRSKKKGKKEFCFLTVFGTETEQPFGSAENPFLFFESDLIELIEFINKKKEQLKNWRKKSFRRLLLLRKKIFRNINIATEKWVIKPILLLTKKKIEFFQRNPNGLLELKEIYKLTEAKKENNSIISNGMIQSSSGSIDSIILSLRERKMKELTDRINTMLKIIEKMKKDRQKELLNTKINISPNKMSYYDKIFESQKNILKILKKRNVRFIRKSYKFLKFFVQNIYIDIFQGIINMSRINGQDSKITKSFFNNEANQERIDKPNQSIIISTIKKLLSNITNKNVKNQNLKMFWDVSYLSQAYLFYKLSQTKIINLSKLRPVFQYHGTSRFLKNEIQDYFVEVVGAHEILHSDLKQKKQKNLENSGMINPWKNWLRGHYNFDLYPIRWSKLLSQKWRNRVKQDRKNKDFNQCDSYEKKGLIDYKKQNPFETHYSLPTKKKKKYIYDSLSYKSINYEDNKDSYIYELPVQVKNNQESCYKYNKDKCKFFDILTDLPIDKYLVKNNYLVKANIRDLEKTMDRKYFDWRMLHFSIKNKGDIRVWRHNESDTNSKKNTQNGVKNFELIQKINKKIIKKIKKKELFYLTINQDKKSNPSNNKKQIFFDWMRMSEKKISRYRSNSNPKWFFPKFLILYNAYKIKPWMIPIKSLLFDLNENEIFSKKKNEKKNGNKAKKESVAKEGVDSVLSNHTKNLQEDSAGADVKKGIKKKKSKKKIEGKLGVLRTGHFRFQLNWPNPEISKSLFMNLKGFSFMLRRLDFKKLSLAAIRNNELNLDFLLPMSNDITLDEILKHGIFIIEPVRLSVKNDGKFIMSQTIGISLVQKTKYQFNQRYQEKGYPYKRSFAESIHQKTTENRTSNHYDLLVPENILSPRGRREFRILICFNSGNKNDIHRNTAFDNGNKVKTDDQVLDKRSKHLDRYQNKLKILKFFLWPNYRLEDLACMNRYWFDTNNSSRFSMLRIHMYPQLKIS</sequence>
<keyword evidence="4 7" id="KW-0934">Plastid</keyword>
<dbReference type="PANTHER" id="PTHR33163:SF40">
    <property type="entry name" value="PROTEIN TIC 214"/>
    <property type="match status" value="1"/>
</dbReference>
<dbReference type="GO" id="GO:0015031">
    <property type="term" value="P:protein transport"/>
    <property type="evidence" value="ECO:0007669"/>
    <property type="project" value="UniProtKB-KW"/>
</dbReference>
<comment type="similarity">
    <text evidence="4">Belongs to the TIC214 family.</text>
</comment>
<gene>
    <name evidence="7" type="primary">ycf1</name>
    <name evidence="4" type="synonym">TIC214</name>
</gene>
<evidence type="ECO:0000256" key="6">
    <source>
        <dbReference type="SAM" id="MobiDB-lite"/>
    </source>
</evidence>
<accession>A0A4Y5RCZ5</accession>
<dbReference type="Pfam" id="PF05758">
    <property type="entry name" value="Ycf1"/>
    <property type="match status" value="1"/>
</dbReference>
<feature type="compositionally biased region" description="Basic and acidic residues" evidence="6">
    <location>
        <begin position="11"/>
        <end position="28"/>
    </location>
</feature>
<comment type="function">
    <text evidence="1 4">Involved in protein precursor import into chloroplasts. May be part of an intermediate translocation complex acting as a protein-conducting channel at the inner envelope.</text>
</comment>
<protein>
    <recommendedName>
        <fullName evidence="4">Protein TIC 214</fullName>
    </recommendedName>
    <alternativeName>
        <fullName evidence="4">Translocon at the inner envelope membrane of chloroplasts 214</fullName>
    </alternativeName>
</protein>
<keyword evidence="4" id="KW-0813">Transport</keyword>
<dbReference type="InterPro" id="IPR008896">
    <property type="entry name" value="TIC214"/>
</dbReference>
<evidence type="ECO:0000313" key="7">
    <source>
        <dbReference type="EMBL" id="QCY72900.1"/>
    </source>
</evidence>
<comment type="subcellular location">
    <subcellularLocation>
        <location evidence="2">Plastid</location>
        <location evidence="2">Chloroplast inner membrane</location>
        <topology evidence="2">Multi-pass membrane protein</topology>
    </subcellularLocation>
</comment>
<feature type="region of interest" description="Disordered" evidence="6">
    <location>
        <begin position="1"/>
        <end position="28"/>
    </location>
</feature>
<keyword evidence="3 4" id="KW-1001">Plastid inner membrane</keyword>
<name>A0A4Y5RCZ5_9ROSI</name>
<feature type="coiled-coil region" evidence="5">
    <location>
        <begin position="110"/>
        <end position="137"/>
    </location>
</feature>
<dbReference type="AlphaFoldDB" id="A0A4Y5RCZ5"/>
<reference evidence="7" key="1">
    <citation type="submission" date="2018-06" db="EMBL/GenBank/DDBJ databases">
        <title>Comparative genomic of Chloroplast Between Allotetraploid C. x hytivus and Its Diploid Parents: Genetic Variation and Phylogentic Analyses.</title>
        <authorList>
            <person name="Zhai Y."/>
            <person name="Yu X."/>
            <person name="Chen J."/>
        </authorList>
    </citation>
    <scope>NUCLEOTIDE SEQUENCE</scope>
</reference>
<comment type="subunit">
    <text evidence="4">Part of the Tic complex.</text>
</comment>
<keyword evidence="4 7" id="KW-0150">Chloroplast</keyword>
<evidence type="ECO:0000256" key="2">
    <source>
        <dbReference type="ARBA" id="ARBA00004478"/>
    </source>
</evidence>